<protein>
    <recommendedName>
        <fullName evidence="10">YicC family protein</fullName>
    </recommendedName>
</protein>
<dbReference type="GO" id="GO:0004521">
    <property type="term" value="F:RNA endonuclease activity"/>
    <property type="evidence" value="ECO:0007669"/>
    <property type="project" value="InterPro"/>
</dbReference>
<keyword evidence="9" id="KW-1185">Reference proteome</keyword>
<dbReference type="InterPro" id="IPR013527">
    <property type="entry name" value="YicC-like_N"/>
</dbReference>
<keyword evidence="2" id="KW-0540">Nuclease</keyword>
<gene>
    <name evidence="8" type="ORF">JIR001_19820</name>
</gene>
<dbReference type="PANTHER" id="PTHR30636:SF3">
    <property type="entry name" value="UPF0701 PROTEIN YICC"/>
    <property type="match status" value="1"/>
</dbReference>
<keyword evidence="4" id="KW-0378">Hydrolase</keyword>
<proteinExistence type="inferred from homology"/>
<dbReference type="PANTHER" id="PTHR30636">
    <property type="entry name" value="UPF0701 PROTEIN YICC"/>
    <property type="match status" value="1"/>
</dbReference>
<comment type="cofactor">
    <cofactor evidence="1">
        <name>a divalent metal cation</name>
        <dbReference type="ChEBI" id="CHEBI:60240"/>
    </cofactor>
</comment>
<evidence type="ECO:0000256" key="3">
    <source>
        <dbReference type="ARBA" id="ARBA00022759"/>
    </source>
</evidence>
<name>A0A8D5ZL66_9BACL</name>
<reference evidence="8" key="2">
    <citation type="journal article" date="2021" name="Microbiol. Resour. Announc.">
        <title>Complete Genome Sequence of Polycladomyces abyssicola JIR-001T, Isolated from Hemipelagic Sediment in Deep Seawater.</title>
        <authorList>
            <person name="Tsubouchi T."/>
            <person name="Kaneko Y."/>
        </authorList>
    </citation>
    <scope>NUCLEOTIDE SEQUENCE</scope>
    <source>
        <strain evidence="8">JIR-001</strain>
    </source>
</reference>
<evidence type="ECO:0000256" key="4">
    <source>
        <dbReference type="ARBA" id="ARBA00022801"/>
    </source>
</evidence>
<evidence type="ECO:0000259" key="7">
    <source>
        <dbReference type="Pfam" id="PF08340"/>
    </source>
</evidence>
<organism evidence="8 9">
    <name type="scientific">Polycladomyces abyssicola</name>
    <dbReference type="NCBI Taxonomy" id="1125966"/>
    <lineage>
        <taxon>Bacteria</taxon>
        <taxon>Bacillati</taxon>
        <taxon>Bacillota</taxon>
        <taxon>Bacilli</taxon>
        <taxon>Bacillales</taxon>
        <taxon>Thermoactinomycetaceae</taxon>
        <taxon>Polycladomyces</taxon>
    </lineage>
</organism>
<sequence>MTGYGRGDREKDGIRFIVEIRSVNHRFLEIMVRLPSGWMMMEDPVKKAVQSVVKRGRVDVFVTLETGDREQTAEVDWQLAQSIVHTVREMNQRLGLSGEPTAMDLLQMPQVWTLREREIEPEHHQSLLLEAVHEACEALLRMRQREGQALAEDLAHRIGNLSRLVDQIRKRAPVVVEEYRTRLRQRLNEFLSEVNIDEDRLLMEAAIFADKSDIQEELTRLESHARQFLHSLSSNEPVGRRLDFLLQEMNREVNTIGSKSGDRLINSWVVECKSELEKMKEQVQNIE</sequence>
<dbReference type="GO" id="GO:0016787">
    <property type="term" value="F:hydrolase activity"/>
    <property type="evidence" value="ECO:0007669"/>
    <property type="project" value="UniProtKB-KW"/>
</dbReference>
<evidence type="ECO:0000313" key="9">
    <source>
        <dbReference type="Proteomes" id="UP000677436"/>
    </source>
</evidence>
<dbReference type="Proteomes" id="UP000677436">
    <property type="component" value="Chromosome"/>
</dbReference>
<dbReference type="AlphaFoldDB" id="A0A8D5ZL66"/>
<dbReference type="NCBIfam" id="TIGR00255">
    <property type="entry name" value="YicC/YloC family endoribonuclease"/>
    <property type="match status" value="1"/>
</dbReference>
<evidence type="ECO:0008006" key="10">
    <source>
        <dbReference type="Google" id="ProtNLM"/>
    </source>
</evidence>
<dbReference type="KEGG" id="pabs:JIR001_19820"/>
<feature type="domain" description="Endoribonuclease YicC-like C-terminal" evidence="7">
    <location>
        <begin position="168"/>
        <end position="287"/>
    </location>
</feature>
<evidence type="ECO:0000256" key="5">
    <source>
        <dbReference type="ARBA" id="ARBA00035648"/>
    </source>
</evidence>
<evidence type="ECO:0000256" key="2">
    <source>
        <dbReference type="ARBA" id="ARBA00022722"/>
    </source>
</evidence>
<dbReference type="Pfam" id="PF03755">
    <property type="entry name" value="YicC-like_N"/>
    <property type="match status" value="1"/>
</dbReference>
<reference evidence="8" key="1">
    <citation type="journal article" date="2013" name="Int. J. Syst. Evol. Microbiol.">
        <title>Polycladomyces abyssicola gen. nov., sp. nov., a thermophilic filamentous bacterium isolated from hemipelagic sediment.</title>
        <authorList>
            <person name="Tsubouchi T."/>
            <person name="Shimane Y."/>
            <person name="Mori K."/>
            <person name="Usui K."/>
            <person name="Hiraki T."/>
            <person name="Tame A."/>
            <person name="Uematsu K."/>
            <person name="Maruyama T."/>
            <person name="Hatada Y."/>
        </authorList>
    </citation>
    <scope>NUCLEOTIDE SEQUENCE</scope>
    <source>
        <strain evidence="8">JIR-001</strain>
    </source>
</reference>
<dbReference type="InterPro" id="IPR005229">
    <property type="entry name" value="YicC/YloC-like"/>
</dbReference>
<evidence type="ECO:0000256" key="1">
    <source>
        <dbReference type="ARBA" id="ARBA00001968"/>
    </source>
</evidence>
<evidence type="ECO:0000313" key="8">
    <source>
        <dbReference type="EMBL" id="BCU82199.1"/>
    </source>
</evidence>
<keyword evidence="3" id="KW-0255">Endonuclease</keyword>
<dbReference type="EMBL" id="AP024601">
    <property type="protein sequence ID" value="BCU82199.1"/>
    <property type="molecule type" value="Genomic_DNA"/>
</dbReference>
<comment type="similarity">
    <text evidence="5">Belongs to the YicC/YloC family.</text>
</comment>
<accession>A0A8D5ZL66</accession>
<dbReference type="RefSeq" id="WP_212772563.1">
    <property type="nucleotide sequence ID" value="NZ_AP024601.1"/>
</dbReference>
<dbReference type="Pfam" id="PF08340">
    <property type="entry name" value="YicC-like_C"/>
    <property type="match status" value="1"/>
</dbReference>
<dbReference type="InterPro" id="IPR013551">
    <property type="entry name" value="YicC-like_C"/>
</dbReference>
<feature type="domain" description="Endoribonuclease YicC-like N-terminal" evidence="6">
    <location>
        <begin position="1"/>
        <end position="151"/>
    </location>
</feature>
<evidence type="ECO:0000259" key="6">
    <source>
        <dbReference type="Pfam" id="PF03755"/>
    </source>
</evidence>